<dbReference type="Proteomes" id="UP000822688">
    <property type="component" value="Chromosome 9"/>
</dbReference>
<comment type="caution">
    <text evidence="2">The sequence shown here is derived from an EMBL/GenBank/DDBJ whole genome shotgun (WGS) entry which is preliminary data.</text>
</comment>
<accession>A0A8T0GRV1</accession>
<feature type="signal peptide" evidence="1">
    <location>
        <begin position="1"/>
        <end position="26"/>
    </location>
</feature>
<proteinExistence type="predicted"/>
<evidence type="ECO:0008006" key="4">
    <source>
        <dbReference type="Google" id="ProtNLM"/>
    </source>
</evidence>
<dbReference type="AlphaFoldDB" id="A0A8T0GRV1"/>
<dbReference type="EMBL" id="CM026430">
    <property type="protein sequence ID" value="KAG0560894.1"/>
    <property type="molecule type" value="Genomic_DNA"/>
</dbReference>
<sequence length="67" mass="7725">MILTLRIWKWVSGFFLRSALLRSALTSKLVKASNFRVMVTGGTLRSSKEFMVPLSIKWHEISHSTSW</sequence>
<name>A0A8T0GRV1_CERPU</name>
<evidence type="ECO:0000313" key="2">
    <source>
        <dbReference type="EMBL" id="KAG0560894.1"/>
    </source>
</evidence>
<evidence type="ECO:0000256" key="1">
    <source>
        <dbReference type="SAM" id="SignalP"/>
    </source>
</evidence>
<organism evidence="2 3">
    <name type="scientific">Ceratodon purpureus</name>
    <name type="common">Fire moss</name>
    <name type="synonym">Dicranum purpureum</name>
    <dbReference type="NCBI Taxonomy" id="3225"/>
    <lineage>
        <taxon>Eukaryota</taxon>
        <taxon>Viridiplantae</taxon>
        <taxon>Streptophyta</taxon>
        <taxon>Embryophyta</taxon>
        <taxon>Bryophyta</taxon>
        <taxon>Bryophytina</taxon>
        <taxon>Bryopsida</taxon>
        <taxon>Dicranidae</taxon>
        <taxon>Pseudoditrichales</taxon>
        <taxon>Ditrichaceae</taxon>
        <taxon>Ceratodon</taxon>
    </lineage>
</organism>
<evidence type="ECO:0000313" key="3">
    <source>
        <dbReference type="Proteomes" id="UP000822688"/>
    </source>
</evidence>
<feature type="chain" id="PRO_5035939914" description="Secreted protein" evidence="1">
    <location>
        <begin position="27"/>
        <end position="67"/>
    </location>
</feature>
<protein>
    <recommendedName>
        <fullName evidence="4">Secreted protein</fullName>
    </recommendedName>
</protein>
<keyword evidence="3" id="KW-1185">Reference proteome</keyword>
<gene>
    <name evidence="2" type="ORF">KC19_9G022800</name>
</gene>
<keyword evidence="1" id="KW-0732">Signal</keyword>
<reference evidence="2" key="1">
    <citation type="submission" date="2020-06" db="EMBL/GenBank/DDBJ databases">
        <title>WGS assembly of Ceratodon purpureus strain R40.</title>
        <authorList>
            <person name="Carey S.B."/>
            <person name="Jenkins J."/>
            <person name="Shu S."/>
            <person name="Lovell J.T."/>
            <person name="Sreedasyam A."/>
            <person name="Maumus F."/>
            <person name="Tiley G.P."/>
            <person name="Fernandez-Pozo N."/>
            <person name="Barry K."/>
            <person name="Chen C."/>
            <person name="Wang M."/>
            <person name="Lipzen A."/>
            <person name="Daum C."/>
            <person name="Saski C.A."/>
            <person name="Payton A.C."/>
            <person name="Mcbreen J.C."/>
            <person name="Conrad R.E."/>
            <person name="Kollar L.M."/>
            <person name="Olsson S."/>
            <person name="Huttunen S."/>
            <person name="Landis J.B."/>
            <person name="Wickett N.J."/>
            <person name="Johnson M.G."/>
            <person name="Rensing S.A."/>
            <person name="Grimwood J."/>
            <person name="Schmutz J."/>
            <person name="Mcdaniel S.F."/>
        </authorList>
    </citation>
    <scope>NUCLEOTIDE SEQUENCE</scope>
    <source>
        <strain evidence="2">R40</strain>
    </source>
</reference>